<dbReference type="KEGG" id="hhy:Halhy_6439"/>
<evidence type="ECO:0000313" key="2">
    <source>
        <dbReference type="Proteomes" id="UP000008461"/>
    </source>
</evidence>
<dbReference type="InterPro" id="IPR023381">
    <property type="entry name" value="YP001051499.1-like_dom_sf"/>
</dbReference>
<evidence type="ECO:0000313" key="1">
    <source>
        <dbReference type="EMBL" id="AEE54257.1"/>
    </source>
</evidence>
<dbReference type="HOGENOM" id="CLU_1281717_0_0_10"/>
<evidence type="ECO:0008006" key="3">
    <source>
        <dbReference type="Google" id="ProtNLM"/>
    </source>
</evidence>
<gene>
    <name evidence="1" type="ordered locus">Halhy_6439</name>
</gene>
<protein>
    <recommendedName>
        <fullName evidence="3">DUF416 domain-containing protein</fullName>
    </recommendedName>
</protein>
<name>F4KR70_HALH1</name>
<dbReference type="AlphaFoldDB" id="F4KR70"/>
<sequence>MIFLSEYRKTMMQNAQRQINTKIQALPLYHQLAFGIILSERYLPNYFAFYLAGNWGNPMVLLNGIDLLKSIIAQKHADPEELELIDNLIESVTPDLEDFPGNPLASLALDVSSMIAECFAFVRDEQPRHIELCSAISFSSLEMFLQVQEQFPHDLSAMELDVQFSGHALVREEVEYQLGVLDALKPEPRISSKLFIENTLKVPKVDWSGLGKMVG</sequence>
<dbReference type="OrthoDB" id="9204516at2"/>
<reference key="2">
    <citation type="submission" date="2011-04" db="EMBL/GenBank/DDBJ databases">
        <title>Complete sequence of chromosome of Haliscomenobacter hydrossis DSM 1100.</title>
        <authorList>
            <consortium name="US DOE Joint Genome Institute (JGI-PGF)"/>
            <person name="Lucas S."/>
            <person name="Han J."/>
            <person name="Lapidus A."/>
            <person name="Bruce D."/>
            <person name="Goodwin L."/>
            <person name="Pitluck S."/>
            <person name="Peters L."/>
            <person name="Kyrpides N."/>
            <person name="Mavromatis K."/>
            <person name="Ivanova N."/>
            <person name="Ovchinnikova G."/>
            <person name="Pagani I."/>
            <person name="Daligault H."/>
            <person name="Detter J.C."/>
            <person name="Han C."/>
            <person name="Land M."/>
            <person name="Hauser L."/>
            <person name="Markowitz V."/>
            <person name="Cheng J.-F."/>
            <person name="Hugenholtz P."/>
            <person name="Woyke T."/>
            <person name="Wu D."/>
            <person name="Verbarg S."/>
            <person name="Frueling A."/>
            <person name="Brambilla E."/>
            <person name="Klenk H.-P."/>
            <person name="Eisen J.A."/>
        </authorList>
    </citation>
    <scope>NUCLEOTIDE SEQUENCE</scope>
    <source>
        <strain>DSM 1100</strain>
    </source>
</reference>
<keyword evidence="2" id="KW-1185">Reference proteome</keyword>
<proteinExistence type="predicted"/>
<organism evidence="1 2">
    <name type="scientific">Haliscomenobacter hydrossis (strain ATCC 27775 / DSM 1100 / LMG 10767 / O)</name>
    <dbReference type="NCBI Taxonomy" id="760192"/>
    <lineage>
        <taxon>Bacteria</taxon>
        <taxon>Pseudomonadati</taxon>
        <taxon>Bacteroidota</taxon>
        <taxon>Saprospiria</taxon>
        <taxon>Saprospirales</taxon>
        <taxon>Haliscomenobacteraceae</taxon>
        <taxon>Haliscomenobacter</taxon>
    </lineage>
</organism>
<dbReference type="STRING" id="760192.Halhy_6439"/>
<dbReference type="InterPro" id="IPR007338">
    <property type="entry name" value="DUF416"/>
</dbReference>
<accession>F4KR70</accession>
<dbReference type="EMBL" id="CP002691">
    <property type="protein sequence ID" value="AEE54257.1"/>
    <property type="molecule type" value="Genomic_DNA"/>
</dbReference>
<dbReference type="Proteomes" id="UP000008461">
    <property type="component" value="Chromosome"/>
</dbReference>
<dbReference type="Gene3D" id="1.20.1590.10">
    <property type="entry name" value="YP_001051499.1 domain like"/>
    <property type="match status" value="1"/>
</dbReference>
<dbReference type="eggNOG" id="COG3068">
    <property type="taxonomic scope" value="Bacteria"/>
</dbReference>
<reference evidence="1 2" key="1">
    <citation type="journal article" date="2011" name="Stand. Genomic Sci.">
        <title>Complete genome sequence of Haliscomenobacter hydrossis type strain (O).</title>
        <authorList>
            <consortium name="US DOE Joint Genome Institute (JGI-PGF)"/>
            <person name="Daligault H."/>
            <person name="Lapidus A."/>
            <person name="Zeytun A."/>
            <person name="Nolan M."/>
            <person name="Lucas S."/>
            <person name="Del Rio T.G."/>
            <person name="Tice H."/>
            <person name="Cheng J.F."/>
            <person name="Tapia R."/>
            <person name="Han C."/>
            <person name="Goodwin L."/>
            <person name="Pitluck S."/>
            <person name="Liolios K."/>
            <person name="Pagani I."/>
            <person name="Ivanova N."/>
            <person name="Huntemann M."/>
            <person name="Mavromatis K."/>
            <person name="Mikhailova N."/>
            <person name="Pati A."/>
            <person name="Chen A."/>
            <person name="Palaniappan K."/>
            <person name="Land M."/>
            <person name="Hauser L."/>
            <person name="Brambilla E.M."/>
            <person name="Rohde M."/>
            <person name="Verbarg S."/>
            <person name="Goker M."/>
            <person name="Bristow J."/>
            <person name="Eisen J.A."/>
            <person name="Markowitz V."/>
            <person name="Hugenholtz P."/>
            <person name="Kyrpides N.C."/>
            <person name="Klenk H.P."/>
            <person name="Woyke T."/>
        </authorList>
    </citation>
    <scope>NUCLEOTIDE SEQUENCE [LARGE SCALE GENOMIC DNA]</scope>
    <source>
        <strain evidence="2">ATCC 27775 / DSM 1100 / LMG 10767 / O</strain>
    </source>
</reference>
<dbReference type="Pfam" id="PF04222">
    <property type="entry name" value="DUF416"/>
    <property type="match status" value="1"/>
</dbReference>